<name>A0A655PKT8_VIBCL</name>
<accession>A0A655PKT8</accession>
<dbReference type="AlphaFoldDB" id="A0A655PKT8"/>
<evidence type="ECO:0000313" key="1">
    <source>
        <dbReference type="EMBL" id="CSA15878.1"/>
    </source>
</evidence>
<sequence>MVGNTADHINHNVDLARLLLKFTHSLTRLSDNIGHLLDRANHRSIFTSPFL</sequence>
<dbReference type="Proteomes" id="UP000044806">
    <property type="component" value="Unassembled WGS sequence"/>
</dbReference>
<dbReference type="EMBL" id="CWOW01000003">
    <property type="protein sequence ID" value="CSA15878.1"/>
    <property type="molecule type" value="Genomic_DNA"/>
</dbReference>
<proteinExistence type="predicted"/>
<organism evidence="1 2">
    <name type="scientific">Vibrio cholerae</name>
    <dbReference type="NCBI Taxonomy" id="666"/>
    <lineage>
        <taxon>Bacteria</taxon>
        <taxon>Pseudomonadati</taxon>
        <taxon>Pseudomonadota</taxon>
        <taxon>Gammaproteobacteria</taxon>
        <taxon>Vibrionales</taxon>
        <taxon>Vibrionaceae</taxon>
        <taxon>Vibrio</taxon>
    </lineage>
</organism>
<gene>
    <name evidence="1" type="ORF">ERS013165_00903</name>
</gene>
<protein>
    <submittedName>
        <fullName evidence="1">Uncharacterized protein</fullName>
    </submittedName>
</protein>
<reference evidence="1 2" key="1">
    <citation type="submission" date="2015-07" db="EMBL/GenBank/DDBJ databases">
        <authorList>
            <consortium name="Pathogen Informatics"/>
        </authorList>
    </citation>
    <scope>NUCLEOTIDE SEQUENCE [LARGE SCALE GENOMIC DNA]</scope>
    <source>
        <strain evidence="1 2">A51</strain>
    </source>
</reference>
<evidence type="ECO:0000313" key="2">
    <source>
        <dbReference type="Proteomes" id="UP000044806"/>
    </source>
</evidence>